<feature type="domain" description="Ferrous iron transporter FeoA-like" evidence="2">
    <location>
        <begin position="9"/>
        <end position="75"/>
    </location>
</feature>
<sequence>MQFAQVHQQPETFHVTNLQLLDAKTQHRLKDLGLIDGKEVTIIQRYPFHGPVIIAFDHQQVGLRSKLVSCLQGEQVSK</sequence>
<dbReference type="InterPro" id="IPR007167">
    <property type="entry name" value="Fe-transptr_FeoA-like"/>
</dbReference>
<evidence type="ECO:0000313" key="4">
    <source>
        <dbReference type="Proteomes" id="UP001597104"/>
    </source>
</evidence>
<dbReference type="Pfam" id="PF04023">
    <property type="entry name" value="FeoA"/>
    <property type="match status" value="1"/>
</dbReference>
<dbReference type="Gene3D" id="2.30.30.90">
    <property type="match status" value="1"/>
</dbReference>
<proteinExistence type="predicted"/>
<organism evidence="3 4">
    <name type="scientific">Loigolactobacillus binensis</name>
    <dbReference type="NCBI Taxonomy" id="2559922"/>
    <lineage>
        <taxon>Bacteria</taxon>
        <taxon>Bacillati</taxon>
        <taxon>Bacillota</taxon>
        <taxon>Bacilli</taxon>
        <taxon>Lactobacillales</taxon>
        <taxon>Lactobacillaceae</taxon>
        <taxon>Loigolactobacillus</taxon>
    </lineage>
</organism>
<accession>A0ABW3ECI7</accession>
<dbReference type="SUPFAM" id="SSF50037">
    <property type="entry name" value="C-terminal domain of transcriptional repressors"/>
    <property type="match status" value="1"/>
</dbReference>
<dbReference type="RefSeq" id="WP_137637071.1">
    <property type="nucleotide sequence ID" value="NZ_BJDN01000005.1"/>
</dbReference>
<comment type="caution">
    <text evidence="3">The sequence shown here is derived from an EMBL/GenBank/DDBJ whole genome shotgun (WGS) entry which is preliminary data.</text>
</comment>
<protein>
    <submittedName>
        <fullName evidence="3">Ferrous iron transport protein A</fullName>
    </submittedName>
</protein>
<reference evidence="4" key="1">
    <citation type="journal article" date="2019" name="Int. J. Syst. Evol. Microbiol.">
        <title>The Global Catalogue of Microorganisms (GCM) 10K type strain sequencing project: providing services to taxonomists for standard genome sequencing and annotation.</title>
        <authorList>
            <consortium name="The Broad Institute Genomics Platform"/>
            <consortium name="The Broad Institute Genome Sequencing Center for Infectious Disease"/>
            <person name="Wu L."/>
            <person name="Ma J."/>
        </authorList>
    </citation>
    <scope>NUCLEOTIDE SEQUENCE [LARGE SCALE GENOMIC DNA]</scope>
    <source>
        <strain evidence="4">CCM 8925</strain>
    </source>
</reference>
<dbReference type="Proteomes" id="UP001597104">
    <property type="component" value="Unassembled WGS sequence"/>
</dbReference>
<dbReference type="InterPro" id="IPR008988">
    <property type="entry name" value="Transcriptional_repressor_C"/>
</dbReference>
<dbReference type="InterPro" id="IPR038157">
    <property type="entry name" value="FeoA_core_dom"/>
</dbReference>
<name>A0ABW3ECI7_9LACO</name>
<evidence type="ECO:0000259" key="2">
    <source>
        <dbReference type="SMART" id="SM00899"/>
    </source>
</evidence>
<keyword evidence="4" id="KW-1185">Reference proteome</keyword>
<dbReference type="EMBL" id="JBHTIO010000017">
    <property type="protein sequence ID" value="MFD0896761.1"/>
    <property type="molecule type" value="Genomic_DNA"/>
</dbReference>
<gene>
    <name evidence="3" type="ORF">ACFQZ7_03295</name>
</gene>
<dbReference type="SMART" id="SM00899">
    <property type="entry name" value="FeoA"/>
    <property type="match status" value="1"/>
</dbReference>
<evidence type="ECO:0000313" key="3">
    <source>
        <dbReference type="EMBL" id="MFD0896761.1"/>
    </source>
</evidence>
<keyword evidence="1" id="KW-0408">Iron</keyword>
<evidence type="ECO:0000256" key="1">
    <source>
        <dbReference type="ARBA" id="ARBA00023004"/>
    </source>
</evidence>